<organism evidence="4 5">
    <name type="scientific">Didymodactylos carnosus</name>
    <dbReference type="NCBI Taxonomy" id="1234261"/>
    <lineage>
        <taxon>Eukaryota</taxon>
        <taxon>Metazoa</taxon>
        <taxon>Spiralia</taxon>
        <taxon>Gnathifera</taxon>
        <taxon>Rotifera</taxon>
        <taxon>Eurotatoria</taxon>
        <taxon>Bdelloidea</taxon>
        <taxon>Philodinida</taxon>
        <taxon>Philodinidae</taxon>
        <taxon>Didymodactylos</taxon>
    </lineage>
</organism>
<protein>
    <recommendedName>
        <fullName evidence="3">DDE Tnp4 domain-containing protein</fullName>
    </recommendedName>
</protein>
<name>A0A8S2TI38_9BILA</name>
<comment type="caution">
    <text evidence="4">The sequence shown here is derived from an EMBL/GenBank/DDBJ whole genome shotgun (WGS) entry which is preliminary data.</text>
</comment>
<reference evidence="4" key="1">
    <citation type="submission" date="2021-02" db="EMBL/GenBank/DDBJ databases">
        <authorList>
            <person name="Nowell W R."/>
        </authorList>
    </citation>
    <scope>NUCLEOTIDE SEQUENCE</scope>
</reference>
<feature type="domain" description="DDE Tnp4" evidence="3">
    <location>
        <begin position="323"/>
        <end position="483"/>
    </location>
</feature>
<sequence length="691" mass="80455">MPSTRCSCIAKECAKTIDLTKSNTFREISTPAYEWLRDRLESKGITFNNDNLIYLCKACEAKYRREEKQIDEENERVFKDSTLSVPNPIIPAQKCFQIPMQVNFCCFCQNHLAKSSVFLPSEARLDLFVEHDVYVYARQKCCGSHLKGTRLNPDITTDTRQYEPTMLTIEEASYLIFQLKNDIKNKRNRSLLSLDNPLIDEEDLKSWTGWKKSDLQTMYTTISDSKVMRDSKHRSVADALILYWVKMKTNLSYSQIGTLFNYDLSAEDRGKRVSESCDAVMNILLQHFVPKFLGFNHLTPQQIQSHDTIYSKMFFGDGNKIMLDATYLFINKSGDNVLQKKTYSGQKKKHYVKTLSETLSDGYVLAVEGPFPGSKNDAQITEYLLENDTELRKWCQPGNCVIFDRGFDRVRELFEQMGVDCKMPTFLKSKQHSVEEANHTRLITKIRCSIEMYHGRLKKFQFLYQTIPNSLFEKIVPCVKIITAALNAFRPPLIKPIDPEKEEKLAKIMKIRAQSVNTLKERVLERPFNSRCKWEKLDETQIDFPQMTEDQLRDLCFGVYQIKQAKTYSEAHLNKNDGDYEVEVIKETDTLIRCKIDSRHSGSTQYCCWIEFTMDEVEPLEFESDDEDETLDENQPIKSWYYQCPAGERTCGCCAHVACVIWYLAYARHHQFRPSAYKQRYRESLLIMDTS</sequence>
<comment type="cofactor">
    <cofactor evidence="1">
        <name>a divalent metal cation</name>
        <dbReference type="ChEBI" id="CHEBI:60240"/>
    </cofactor>
</comment>
<accession>A0A8S2TI38</accession>
<evidence type="ECO:0000313" key="4">
    <source>
        <dbReference type="EMBL" id="CAF4288557.1"/>
    </source>
</evidence>
<keyword evidence="2" id="KW-0479">Metal-binding</keyword>
<dbReference type="PANTHER" id="PTHR23080">
    <property type="entry name" value="THAP DOMAIN PROTEIN"/>
    <property type="match status" value="1"/>
</dbReference>
<dbReference type="AlphaFoldDB" id="A0A8S2TI38"/>
<dbReference type="EMBL" id="CAJOBA010056008">
    <property type="protein sequence ID" value="CAF4288557.1"/>
    <property type="molecule type" value="Genomic_DNA"/>
</dbReference>
<evidence type="ECO:0000256" key="1">
    <source>
        <dbReference type="ARBA" id="ARBA00001968"/>
    </source>
</evidence>
<dbReference type="Proteomes" id="UP000682733">
    <property type="component" value="Unassembled WGS sequence"/>
</dbReference>
<evidence type="ECO:0000313" key="5">
    <source>
        <dbReference type="Proteomes" id="UP000682733"/>
    </source>
</evidence>
<evidence type="ECO:0000259" key="3">
    <source>
        <dbReference type="Pfam" id="PF13359"/>
    </source>
</evidence>
<proteinExistence type="predicted"/>
<dbReference type="GO" id="GO:0046872">
    <property type="term" value="F:metal ion binding"/>
    <property type="evidence" value="ECO:0007669"/>
    <property type="project" value="UniProtKB-KW"/>
</dbReference>
<dbReference type="Pfam" id="PF13359">
    <property type="entry name" value="DDE_Tnp_4"/>
    <property type="match status" value="1"/>
</dbReference>
<gene>
    <name evidence="4" type="ORF">TMI583_LOCUS37929</name>
</gene>
<evidence type="ECO:0000256" key="2">
    <source>
        <dbReference type="ARBA" id="ARBA00022723"/>
    </source>
</evidence>
<dbReference type="InterPro" id="IPR027806">
    <property type="entry name" value="HARBI1_dom"/>
</dbReference>